<feature type="domain" description="Formyl transferase N-terminal" evidence="6">
    <location>
        <begin position="30"/>
        <end position="228"/>
    </location>
</feature>
<dbReference type="CDD" id="cd08646">
    <property type="entry name" value="FMT_core_Met-tRNA-FMT_N"/>
    <property type="match status" value="1"/>
</dbReference>
<dbReference type="InterPro" id="IPR005794">
    <property type="entry name" value="Fmt"/>
</dbReference>
<dbReference type="EMBL" id="LT553165">
    <property type="protein sequence ID" value="SAM00199.1"/>
    <property type="molecule type" value="Genomic_DNA"/>
</dbReference>
<evidence type="ECO:0000256" key="2">
    <source>
        <dbReference type="ARBA" id="ARBA00012261"/>
    </source>
</evidence>
<dbReference type="InterPro" id="IPR041711">
    <property type="entry name" value="Met-tRNA-FMT_N"/>
</dbReference>
<dbReference type="GO" id="GO:0004479">
    <property type="term" value="F:methionyl-tRNA formyltransferase activity"/>
    <property type="evidence" value="ECO:0007669"/>
    <property type="project" value="UniProtKB-EC"/>
</dbReference>
<protein>
    <recommendedName>
        <fullName evidence="3">Methionyl-tRNA formyltransferase, mitochondrial</fullName>
        <ecNumber evidence="2">2.1.2.9</ecNumber>
    </recommendedName>
</protein>
<organism evidence="8">
    <name type="scientific">Absidia glauca</name>
    <name type="common">Pin mould</name>
    <dbReference type="NCBI Taxonomy" id="4829"/>
    <lineage>
        <taxon>Eukaryota</taxon>
        <taxon>Fungi</taxon>
        <taxon>Fungi incertae sedis</taxon>
        <taxon>Mucoromycota</taxon>
        <taxon>Mucoromycotina</taxon>
        <taxon>Mucoromycetes</taxon>
        <taxon>Mucorales</taxon>
        <taxon>Cunninghamellaceae</taxon>
        <taxon>Absidia</taxon>
    </lineage>
</organism>
<dbReference type="InterPro" id="IPR036477">
    <property type="entry name" value="Formyl_transf_N_sf"/>
</dbReference>
<sequence length="429" mass="48485">MGRASFPMAPMRRSWSRHFSSSTIQYAPFRILFFGTDEFASTHLKALIKEKDRANGCVSSLSLVCPPDRFTGRKLATITPSETKGLAELYNIPVIHTPANAKSLADWTLPPPPDHGKNNSNDDFMYDLGVVVSFGYFIPPHIISAFRYGAINVHPSLLPKFRGAAPIQHTILRGESETGVTVQELDDKEFDAGRILAQTVVDLTPVDLPTYKDLSVFLANVGSELLIDTLQHFDQRKKDAKQQDVSQATKAPKIRKEWTELDFNTMASWQIEQLHRAVGYQYPLRTNFTFSRIKRSLRIKQKTVALQLYNIYLPDDSPLYHEEGTRAPGSFIEDPKTGALHVMCADGLVIGVVHLKAEGKKTIRGKDFVNGYEIRKSGGIFNVTPDIDSIKPGQSGVRRNKRREEYEKVIRKRLGMRREVYDKIYKQDS</sequence>
<evidence type="ECO:0000256" key="3">
    <source>
        <dbReference type="ARBA" id="ARBA00014185"/>
    </source>
</evidence>
<feature type="domain" description="Formyl transferase C-terminal" evidence="7">
    <location>
        <begin position="253"/>
        <end position="372"/>
    </location>
</feature>
<dbReference type="SUPFAM" id="SSF53328">
    <property type="entry name" value="Formyltransferase"/>
    <property type="match status" value="1"/>
</dbReference>
<evidence type="ECO:0000313" key="8">
    <source>
        <dbReference type="EMBL" id="SAM00199.1"/>
    </source>
</evidence>
<keyword evidence="9" id="KW-1185">Reference proteome</keyword>
<dbReference type="GO" id="GO:0005739">
    <property type="term" value="C:mitochondrion"/>
    <property type="evidence" value="ECO:0007669"/>
    <property type="project" value="TreeGrafter"/>
</dbReference>
<keyword evidence="4" id="KW-0808">Transferase</keyword>
<dbReference type="InterPro" id="IPR002376">
    <property type="entry name" value="Formyl_transf_N"/>
</dbReference>
<dbReference type="Gene3D" id="3.40.50.12230">
    <property type="match status" value="1"/>
</dbReference>
<dbReference type="EC" id="2.1.2.9" evidence="2"/>
<dbReference type="Proteomes" id="UP000078561">
    <property type="component" value="Unassembled WGS sequence"/>
</dbReference>
<proteinExistence type="inferred from homology"/>
<dbReference type="Pfam" id="PF00551">
    <property type="entry name" value="Formyl_trans_N"/>
    <property type="match status" value="1"/>
</dbReference>
<dbReference type="AlphaFoldDB" id="A0A168NBB0"/>
<dbReference type="PANTHER" id="PTHR11138">
    <property type="entry name" value="METHIONYL-TRNA FORMYLTRANSFERASE"/>
    <property type="match status" value="1"/>
</dbReference>
<gene>
    <name evidence="8" type="primary">ABSGL_05876.1 scaffold 7570</name>
</gene>
<dbReference type="InParanoid" id="A0A168NBB0"/>
<evidence type="ECO:0000256" key="5">
    <source>
        <dbReference type="ARBA" id="ARBA00022917"/>
    </source>
</evidence>
<evidence type="ECO:0000256" key="1">
    <source>
        <dbReference type="ARBA" id="ARBA00010699"/>
    </source>
</evidence>
<dbReference type="PANTHER" id="PTHR11138:SF5">
    <property type="entry name" value="METHIONYL-TRNA FORMYLTRANSFERASE, MITOCHONDRIAL"/>
    <property type="match status" value="1"/>
</dbReference>
<dbReference type="OMA" id="QRINIHP"/>
<reference evidence="8" key="1">
    <citation type="submission" date="2016-04" db="EMBL/GenBank/DDBJ databases">
        <authorList>
            <person name="Evans L.H."/>
            <person name="Alamgir A."/>
            <person name="Owens N."/>
            <person name="Weber N.D."/>
            <person name="Virtaneva K."/>
            <person name="Barbian K."/>
            <person name="Babar A."/>
            <person name="Rosenke K."/>
        </authorList>
    </citation>
    <scope>NUCLEOTIDE SEQUENCE [LARGE SCALE GENOMIC DNA]</scope>
    <source>
        <strain evidence="8">CBS 101.48</strain>
    </source>
</reference>
<dbReference type="Pfam" id="PF02911">
    <property type="entry name" value="Formyl_trans_C"/>
    <property type="match status" value="1"/>
</dbReference>
<name>A0A168NBB0_ABSGL</name>
<dbReference type="InterPro" id="IPR005793">
    <property type="entry name" value="Formyl_trans_C"/>
</dbReference>
<evidence type="ECO:0000256" key="4">
    <source>
        <dbReference type="ARBA" id="ARBA00022679"/>
    </source>
</evidence>
<keyword evidence="5" id="KW-0648">Protein biosynthesis</keyword>
<evidence type="ECO:0000313" key="9">
    <source>
        <dbReference type="Proteomes" id="UP000078561"/>
    </source>
</evidence>
<dbReference type="NCBIfam" id="TIGR00460">
    <property type="entry name" value="fmt"/>
    <property type="match status" value="1"/>
</dbReference>
<dbReference type="STRING" id="4829.A0A168NBB0"/>
<accession>A0A168NBB0</accession>
<dbReference type="InterPro" id="IPR011034">
    <property type="entry name" value="Formyl_transferase-like_C_sf"/>
</dbReference>
<dbReference type="SUPFAM" id="SSF50486">
    <property type="entry name" value="FMT C-terminal domain-like"/>
    <property type="match status" value="1"/>
</dbReference>
<comment type="similarity">
    <text evidence="1">Belongs to the Fmt family.</text>
</comment>
<evidence type="ECO:0000259" key="6">
    <source>
        <dbReference type="Pfam" id="PF00551"/>
    </source>
</evidence>
<dbReference type="OrthoDB" id="10268103at2759"/>
<dbReference type="FunCoup" id="A0A168NBB0">
    <property type="interactions" value="344"/>
</dbReference>
<evidence type="ECO:0000259" key="7">
    <source>
        <dbReference type="Pfam" id="PF02911"/>
    </source>
</evidence>